<reference evidence="1" key="1">
    <citation type="submission" date="2024-06" db="EMBL/GenBank/DDBJ databases">
        <title>Mesorhizobium karijinii sp. nov., a symbiont of the iconic Swainsona formosa from arid Australia.</title>
        <authorList>
            <person name="Hill Y.J."/>
            <person name="Watkin E.L.J."/>
            <person name="O'Hara G.W."/>
            <person name="Terpolilli J."/>
            <person name="Tye M.L."/>
            <person name="Kohlmeier M.G."/>
        </authorList>
    </citation>
    <scope>NUCLEOTIDE SEQUENCE</scope>
    <source>
        <strain evidence="1">WSM2240</strain>
    </source>
</reference>
<name>A0AAU8CTQ3_9HYPH</name>
<dbReference type="Pfam" id="PF16162">
    <property type="entry name" value="KwaB"/>
    <property type="match status" value="1"/>
</dbReference>
<gene>
    <name evidence="1" type="ORF">ABVK50_05525</name>
</gene>
<protein>
    <submittedName>
        <fullName evidence="1">Kiwa anti-phage protein KwaB-like domain-containing protein</fullName>
    </submittedName>
</protein>
<dbReference type="RefSeq" id="WP_353642510.1">
    <property type="nucleotide sequence ID" value="NZ_CP159253.1"/>
</dbReference>
<proteinExistence type="predicted"/>
<accession>A0AAU8CTQ3</accession>
<dbReference type="EMBL" id="CP159253">
    <property type="protein sequence ID" value="XCG49961.1"/>
    <property type="molecule type" value="Genomic_DNA"/>
</dbReference>
<dbReference type="InterPro" id="IPR032359">
    <property type="entry name" value="KwaB-like"/>
</dbReference>
<organism evidence="1">
    <name type="scientific">Mesorhizobium sp. WSM2240</name>
    <dbReference type="NCBI Taxonomy" id="3228851"/>
    <lineage>
        <taxon>Bacteria</taxon>
        <taxon>Pseudomonadati</taxon>
        <taxon>Pseudomonadota</taxon>
        <taxon>Alphaproteobacteria</taxon>
        <taxon>Hyphomicrobiales</taxon>
        <taxon>Phyllobacteriaceae</taxon>
        <taxon>Mesorhizobium</taxon>
    </lineage>
</organism>
<evidence type="ECO:0000313" key="1">
    <source>
        <dbReference type="EMBL" id="XCG49961.1"/>
    </source>
</evidence>
<sequence>MTALNDLRDFDVDAAEVTLWTFKTSRAGGTLGFKGRWVETSEALDNALREAVKAERAHIEEMIEYGLLAQNNEASALRLDADETHASWIVDVAEDDSAQNRVRNLKDLRNSGFYAIKLVQGETVLYGVKKTDASWHTRRVQNAVSAIFVEDVMGIEESPSFDIAKSVDFFIVGDSLLVADKGRFESIMQYKAAHREDFAALTAEPAFLAILADVGPIVAFVGDNKIHLRRASAIRQKAYYSDAAFMNNLRARRDEMGFNFEFDAVGRIIATAEHCREIFQALLDHRLLSRLSENIYDVQDAVSIAV</sequence>
<dbReference type="AlphaFoldDB" id="A0AAU8CTQ3"/>